<proteinExistence type="predicted"/>
<feature type="transmembrane region" description="Helical" evidence="9">
    <location>
        <begin position="232"/>
        <end position="256"/>
    </location>
</feature>
<evidence type="ECO:0000256" key="5">
    <source>
        <dbReference type="ARBA" id="ARBA00022741"/>
    </source>
</evidence>
<evidence type="ECO:0000313" key="12">
    <source>
        <dbReference type="EMBL" id="AIG43555.1"/>
    </source>
</evidence>
<gene>
    <name evidence="12" type="ORF">ID09_05770</name>
</gene>
<dbReference type="PROSITE" id="PS00211">
    <property type="entry name" value="ABC_TRANSPORTER_1"/>
    <property type="match status" value="1"/>
</dbReference>
<dbReference type="InterPro" id="IPR003593">
    <property type="entry name" value="AAA+_ATPase"/>
</dbReference>
<keyword evidence="2" id="KW-0813">Transport</keyword>
<evidence type="ECO:0000256" key="3">
    <source>
        <dbReference type="ARBA" id="ARBA00022475"/>
    </source>
</evidence>
<dbReference type="FunFam" id="3.40.50.300:FF:000854">
    <property type="entry name" value="Multidrug ABC transporter ATP-binding protein"/>
    <property type="match status" value="1"/>
</dbReference>
<dbReference type="PROSITE" id="PS50929">
    <property type="entry name" value="ABC_TM1F"/>
    <property type="match status" value="1"/>
</dbReference>
<feature type="transmembrane region" description="Helical" evidence="9">
    <location>
        <begin position="52"/>
        <end position="76"/>
    </location>
</feature>
<dbReference type="Proteomes" id="UP000028185">
    <property type="component" value="Chromosome"/>
</dbReference>
<sequence length="579" mass="64478">MKFLSRYFKDYIKESILGPVFKLLEACFELLVPLIIAYIVDTIIPNGSQGNLVAMLFLLVGLACIGIIVSLIAQYYSAKAAVGVTKELTNDLYQKVLSLPKSSRDILSSSSLLTRLTSDTLQIQTGINTFLRLFLRAPIVVFGSLIMAFYISPSLSAYFLGMIILLIFIVTVISVMTSRIYQSMRKELDGLVGQVRETVTGWRVIRAFGQREREIKAFQGINQIYKKQQLQAGFWSSLLSPLTFLVVNGTLLILIWQGNIAISHNLLEQGMLVALINYLLQILVELVKMIMVVSTLNQTYISAQRIQEVFDQTSEDVESSLPKVVSEDKEIIFSVRHLSFSYPKSAEESLSDIAFDLRKGQFMGIIGGTGSGKSTLVDLLQALYSVPTNQLSLFIDGKSPKNLKEWRQQIAIVPQQAQLFAGTIRSNLSLGLEEISDSDLWSAIEIAQAKSFIEDKGGLDSPVEAFGKNFSGGQRQRLTLARAILQKAPILILDDATSALDYLTESRLLVAIRQELPGQNLIMVSQRTNSLRTADQILVLEQGRQVGLGRHEDLLRSSAIYQEIHQSQQQGEEDSYETI</sequence>
<evidence type="ECO:0000256" key="2">
    <source>
        <dbReference type="ARBA" id="ARBA00022448"/>
    </source>
</evidence>
<dbReference type="PROSITE" id="PS50893">
    <property type="entry name" value="ABC_TRANSPORTER_2"/>
    <property type="match status" value="1"/>
</dbReference>
<dbReference type="InterPro" id="IPR036640">
    <property type="entry name" value="ABC1_TM_sf"/>
</dbReference>
<feature type="domain" description="ABC transporter" evidence="10">
    <location>
        <begin position="335"/>
        <end position="567"/>
    </location>
</feature>
<dbReference type="InterPro" id="IPR039421">
    <property type="entry name" value="Type_1_exporter"/>
</dbReference>
<dbReference type="InterPro" id="IPR003439">
    <property type="entry name" value="ABC_transporter-like_ATP-bd"/>
</dbReference>
<dbReference type="InterPro" id="IPR017871">
    <property type="entry name" value="ABC_transporter-like_CS"/>
</dbReference>
<dbReference type="SMART" id="SM00382">
    <property type="entry name" value="AAA"/>
    <property type="match status" value="1"/>
</dbReference>
<protein>
    <submittedName>
        <fullName evidence="12">Multidrug ABC transporter ATP-binding protein</fullName>
    </submittedName>
</protein>
<feature type="transmembrane region" description="Helical" evidence="9">
    <location>
        <begin position="133"/>
        <end position="151"/>
    </location>
</feature>
<evidence type="ECO:0000256" key="9">
    <source>
        <dbReference type="SAM" id="Phobius"/>
    </source>
</evidence>
<dbReference type="PATRIC" id="fig|1214179.4.peg.1122"/>
<feature type="domain" description="ABC transmembrane type-1" evidence="11">
    <location>
        <begin position="16"/>
        <end position="298"/>
    </location>
</feature>
<dbReference type="PANTHER" id="PTHR43394:SF1">
    <property type="entry name" value="ATP-BINDING CASSETTE SUB-FAMILY B MEMBER 10, MITOCHONDRIAL"/>
    <property type="match status" value="1"/>
</dbReference>
<dbReference type="SUPFAM" id="SSF90123">
    <property type="entry name" value="ABC transporter transmembrane region"/>
    <property type="match status" value="1"/>
</dbReference>
<feature type="transmembrane region" description="Helical" evidence="9">
    <location>
        <begin position="157"/>
        <end position="176"/>
    </location>
</feature>
<accession>A0A075SR76</accession>
<dbReference type="SUPFAM" id="SSF52540">
    <property type="entry name" value="P-loop containing nucleoside triphosphate hydrolases"/>
    <property type="match status" value="1"/>
</dbReference>
<comment type="subcellular location">
    <subcellularLocation>
        <location evidence="1">Cell membrane</location>
        <topology evidence="1">Multi-pass membrane protein</topology>
    </subcellularLocation>
</comment>
<keyword evidence="7 9" id="KW-1133">Transmembrane helix</keyword>
<evidence type="ECO:0000256" key="7">
    <source>
        <dbReference type="ARBA" id="ARBA00022989"/>
    </source>
</evidence>
<evidence type="ECO:0000256" key="8">
    <source>
        <dbReference type="ARBA" id="ARBA00023136"/>
    </source>
</evidence>
<dbReference type="Gene3D" id="3.40.50.300">
    <property type="entry name" value="P-loop containing nucleotide triphosphate hydrolases"/>
    <property type="match status" value="1"/>
</dbReference>
<dbReference type="InterPro" id="IPR011527">
    <property type="entry name" value="ABC1_TM_dom"/>
</dbReference>
<dbReference type="RefSeq" id="WP_024381351.1">
    <property type="nucleotide sequence ID" value="NZ_ALLE01000002.1"/>
</dbReference>
<evidence type="ECO:0000256" key="1">
    <source>
        <dbReference type="ARBA" id="ARBA00004651"/>
    </source>
</evidence>
<evidence type="ECO:0000256" key="4">
    <source>
        <dbReference type="ARBA" id="ARBA00022692"/>
    </source>
</evidence>
<feature type="transmembrane region" description="Helical" evidence="9">
    <location>
        <begin position="276"/>
        <end position="296"/>
    </location>
</feature>
<dbReference type="Pfam" id="PF00005">
    <property type="entry name" value="ABC_tran"/>
    <property type="match status" value="1"/>
</dbReference>
<evidence type="ECO:0000259" key="10">
    <source>
        <dbReference type="PROSITE" id="PS50893"/>
    </source>
</evidence>
<dbReference type="Gene3D" id="1.20.1560.10">
    <property type="entry name" value="ABC transporter type 1, transmembrane domain"/>
    <property type="match status" value="1"/>
</dbReference>
<dbReference type="CDD" id="cd18548">
    <property type="entry name" value="ABC_6TM_Tm287_like"/>
    <property type="match status" value="1"/>
</dbReference>
<evidence type="ECO:0000313" key="13">
    <source>
        <dbReference type="Proteomes" id="UP000028185"/>
    </source>
</evidence>
<keyword evidence="4 9" id="KW-0812">Transmembrane</keyword>
<dbReference type="AlphaFoldDB" id="A0A075SR76"/>
<dbReference type="Pfam" id="PF00664">
    <property type="entry name" value="ABC_membrane"/>
    <property type="match status" value="1"/>
</dbReference>
<evidence type="ECO:0000256" key="6">
    <source>
        <dbReference type="ARBA" id="ARBA00022840"/>
    </source>
</evidence>
<dbReference type="GO" id="GO:0015421">
    <property type="term" value="F:ABC-type oligopeptide transporter activity"/>
    <property type="evidence" value="ECO:0007669"/>
    <property type="project" value="TreeGrafter"/>
</dbReference>
<keyword evidence="5" id="KW-0547">Nucleotide-binding</keyword>
<keyword evidence="3" id="KW-1003">Cell membrane</keyword>
<evidence type="ECO:0000259" key="11">
    <source>
        <dbReference type="PROSITE" id="PS50929"/>
    </source>
</evidence>
<dbReference type="InterPro" id="IPR027417">
    <property type="entry name" value="P-loop_NTPase"/>
</dbReference>
<keyword evidence="6 12" id="KW-0067">ATP-binding</keyword>
<name>A0A075SR76_STRSU</name>
<organism evidence="12 13">
    <name type="scientific">Streptococcus suis 6407</name>
    <dbReference type="NCBI Taxonomy" id="1214179"/>
    <lineage>
        <taxon>Bacteria</taxon>
        <taxon>Bacillati</taxon>
        <taxon>Bacillota</taxon>
        <taxon>Bacilli</taxon>
        <taxon>Lactobacillales</taxon>
        <taxon>Streptococcaceae</taxon>
        <taxon>Streptococcus</taxon>
    </lineage>
</organism>
<keyword evidence="8 9" id="KW-0472">Membrane</keyword>
<reference evidence="12 13" key="1">
    <citation type="journal article" date="2014" name="Genome Announc.">
        <title>Whole-Genome Sequence of Streptococcus suis Serotype 4 Reference Strain 6407.</title>
        <authorList>
            <person name="Wang K."/>
            <person name="Chen J."/>
            <person name="Yao H."/>
            <person name="Lu C."/>
        </authorList>
    </citation>
    <scope>NUCLEOTIDE SEQUENCE [LARGE SCALE GENOMIC DNA]</scope>
    <source>
        <strain evidence="12">6407</strain>
    </source>
</reference>
<dbReference type="GO" id="GO:0016887">
    <property type="term" value="F:ATP hydrolysis activity"/>
    <property type="evidence" value="ECO:0007669"/>
    <property type="project" value="InterPro"/>
</dbReference>
<dbReference type="GO" id="GO:0005524">
    <property type="term" value="F:ATP binding"/>
    <property type="evidence" value="ECO:0007669"/>
    <property type="project" value="UniProtKB-KW"/>
</dbReference>
<feature type="transmembrane region" description="Helical" evidence="9">
    <location>
        <begin position="20"/>
        <end position="40"/>
    </location>
</feature>
<dbReference type="PANTHER" id="PTHR43394">
    <property type="entry name" value="ATP-DEPENDENT PERMEASE MDL1, MITOCHONDRIAL"/>
    <property type="match status" value="1"/>
</dbReference>
<dbReference type="HOGENOM" id="CLU_000604_84_3_9"/>
<dbReference type="EMBL" id="CP008921">
    <property type="protein sequence ID" value="AIG43555.1"/>
    <property type="molecule type" value="Genomic_DNA"/>
</dbReference>
<dbReference type="GO" id="GO:0005886">
    <property type="term" value="C:plasma membrane"/>
    <property type="evidence" value="ECO:0007669"/>
    <property type="project" value="UniProtKB-SubCell"/>
</dbReference>